<reference evidence="1 2" key="1">
    <citation type="journal article" date="2019" name="Sci. Rep.">
        <title>Orb-weaving spider Araneus ventricosus genome elucidates the spidroin gene catalogue.</title>
        <authorList>
            <person name="Kono N."/>
            <person name="Nakamura H."/>
            <person name="Ohtoshi R."/>
            <person name="Moran D.A.P."/>
            <person name="Shinohara A."/>
            <person name="Yoshida Y."/>
            <person name="Fujiwara M."/>
            <person name="Mori M."/>
            <person name="Tomita M."/>
            <person name="Arakawa K."/>
        </authorList>
    </citation>
    <scope>NUCLEOTIDE SEQUENCE [LARGE SCALE GENOMIC DNA]</scope>
</reference>
<dbReference type="Proteomes" id="UP000499080">
    <property type="component" value="Unassembled WGS sequence"/>
</dbReference>
<evidence type="ECO:0000313" key="1">
    <source>
        <dbReference type="EMBL" id="GBM06822.1"/>
    </source>
</evidence>
<dbReference type="EMBL" id="BGPR01000234">
    <property type="protein sequence ID" value="GBM06822.1"/>
    <property type="molecule type" value="Genomic_DNA"/>
</dbReference>
<sequence>MRSDDSEISRKFDDLEFSFRFKRWVDYSPVLGQSSALLSKNSRSLEQIWMISERIKLISESTSQLQDGIEWVVITTASEIINKPWNKTSPQRDY</sequence>
<name>A0A4Y2CQT5_ARAVE</name>
<accession>A0A4Y2CQT5</accession>
<gene>
    <name evidence="1" type="ORF">AVEN_173583_1</name>
</gene>
<organism evidence="1 2">
    <name type="scientific">Araneus ventricosus</name>
    <name type="common">Orbweaver spider</name>
    <name type="synonym">Epeira ventricosa</name>
    <dbReference type="NCBI Taxonomy" id="182803"/>
    <lineage>
        <taxon>Eukaryota</taxon>
        <taxon>Metazoa</taxon>
        <taxon>Ecdysozoa</taxon>
        <taxon>Arthropoda</taxon>
        <taxon>Chelicerata</taxon>
        <taxon>Arachnida</taxon>
        <taxon>Araneae</taxon>
        <taxon>Araneomorphae</taxon>
        <taxon>Entelegynae</taxon>
        <taxon>Araneoidea</taxon>
        <taxon>Araneidae</taxon>
        <taxon>Araneus</taxon>
    </lineage>
</organism>
<keyword evidence="2" id="KW-1185">Reference proteome</keyword>
<protein>
    <submittedName>
        <fullName evidence="1">Uncharacterized protein</fullName>
    </submittedName>
</protein>
<dbReference type="AlphaFoldDB" id="A0A4Y2CQT5"/>
<comment type="caution">
    <text evidence="1">The sequence shown here is derived from an EMBL/GenBank/DDBJ whole genome shotgun (WGS) entry which is preliminary data.</text>
</comment>
<evidence type="ECO:0000313" key="2">
    <source>
        <dbReference type="Proteomes" id="UP000499080"/>
    </source>
</evidence>
<proteinExistence type="predicted"/>